<feature type="transmembrane region" description="Helical" evidence="6">
    <location>
        <begin position="100"/>
        <end position="127"/>
    </location>
</feature>
<dbReference type="SUPFAM" id="SSF103473">
    <property type="entry name" value="MFS general substrate transporter"/>
    <property type="match status" value="1"/>
</dbReference>
<evidence type="ECO:0000256" key="4">
    <source>
        <dbReference type="ARBA" id="ARBA00022989"/>
    </source>
</evidence>
<name>A0A8K0SSM7_9HYPO</name>
<evidence type="ECO:0000313" key="8">
    <source>
        <dbReference type="Proteomes" id="UP000813444"/>
    </source>
</evidence>
<feature type="transmembrane region" description="Helical" evidence="6">
    <location>
        <begin position="221"/>
        <end position="239"/>
    </location>
</feature>
<dbReference type="Gene3D" id="1.20.1250.20">
    <property type="entry name" value="MFS general substrate transporter like domains"/>
    <property type="match status" value="1"/>
</dbReference>
<feature type="transmembrane region" description="Helical" evidence="6">
    <location>
        <begin position="467"/>
        <end position="488"/>
    </location>
</feature>
<sequence>MGYYYRDFVDGIKAFTPQERRNIALYITGIMLYKFGLEAFNGSITALLTNRYDYEAAQSSSSTTRTLQQIGLAQGLNQAFQCVGSILIAPLIKRYPTKNVLSCAIVVFGVFTAIILVMDAATGGTFIPDSYRGVNHPKNEYSYYGDYVTDGIIPVWSICGVAYGMVELIRRVIPRDIVGGNVQKLRKMDAIVHIFYEVSGTVSAFVTALVLIPQLGNNRSFIITPILFCCAGIVWYFISELGFKREIGRVLEERPAIIRAIFSGFWLFGESIVVGAKIIFSSRRFIWLLPSYGVALYAHRYLENGIATQVAKRYLGEAGWSQIIVGGSNLGELFGALFVFLFTNVVQTPIPWLRLDALMLLVIWYIPYWYPPSGDVGQAWKAAATLIPVSMGWAAGDVSLAAYIQAALGRRESTSRRVSALGAVMAFLYSFYVVTYAIAGTLLGLYLDSVYDSTGGNENGGDIHSGLVFTAGVQFTIISVLILISTFIPEGALALNPKTLYREDLDDDYHDNEFTLVKSNTDKAMVDAGECHDGIRVRTPEVVY</sequence>
<evidence type="ECO:0000256" key="1">
    <source>
        <dbReference type="ARBA" id="ARBA00004651"/>
    </source>
</evidence>
<protein>
    <submittedName>
        <fullName evidence="7">Uncharacterized protein</fullName>
    </submittedName>
</protein>
<evidence type="ECO:0000256" key="6">
    <source>
        <dbReference type="SAM" id="Phobius"/>
    </source>
</evidence>
<keyword evidence="8" id="KW-1185">Reference proteome</keyword>
<dbReference type="OrthoDB" id="5344169at2759"/>
<feature type="transmembrane region" description="Helical" evidence="6">
    <location>
        <begin position="323"/>
        <end position="345"/>
    </location>
</feature>
<dbReference type="EMBL" id="JAGPNK010000005">
    <property type="protein sequence ID" value="KAH7321266.1"/>
    <property type="molecule type" value="Genomic_DNA"/>
</dbReference>
<keyword evidence="2" id="KW-1003">Cell membrane</keyword>
<reference evidence="7" key="1">
    <citation type="journal article" date="2021" name="Nat. Commun.">
        <title>Genetic determinants of endophytism in the Arabidopsis root mycobiome.</title>
        <authorList>
            <person name="Mesny F."/>
            <person name="Miyauchi S."/>
            <person name="Thiergart T."/>
            <person name="Pickel B."/>
            <person name="Atanasova L."/>
            <person name="Karlsson M."/>
            <person name="Huettel B."/>
            <person name="Barry K.W."/>
            <person name="Haridas S."/>
            <person name="Chen C."/>
            <person name="Bauer D."/>
            <person name="Andreopoulos W."/>
            <person name="Pangilinan J."/>
            <person name="LaButti K."/>
            <person name="Riley R."/>
            <person name="Lipzen A."/>
            <person name="Clum A."/>
            <person name="Drula E."/>
            <person name="Henrissat B."/>
            <person name="Kohler A."/>
            <person name="Grigoriev I.V."/>
            <person name="Martin F.M."/>
            <person name="Hacquard S."/>
        </authorList>
    </citation>
    <scope>NUCLEOTIDE SEQUENCE</scope>
    <source>
        <strain evidence="7">MPI-CAGE-CH-0235</strain>
    </source>
</reference>
<feature type="transmembrane region" description="Helical" evidence="6">
    <location>
        <begin position="190"/>
        <end position="215"/>
    </location>
</feature>
<gene>
    <name evidence="7" type="ORF">B0I35DRAFT_210681</name>
</gene>
<dbReference type="AlphaFoldDB" id="A0A8K0SSM7"/>
<accession>A0A8K0SSM7</accession>
<keyword evidence="5 6" id="KW-0472">Membrane</keyword>
<comment type="caution">
    <text evidence="7">The sequence shown here is derived from an EMBL/GenBank/DDBJ whole genome shotgun (WGS) entry which is preliminary data.</text>
</comment>
<organism evidence="7 8">
    <name type="scientific">Stachybotrys elegans</name>
    <dbReference type="NCBI Taxonomy" id="80388"/>
    <lineage>
        <taxon>Eukaryota</taxon>
        <taxon>Fungi</taxon>
        <taxon>Dikarya</taxon>
        <taxon>Ascomycota</taxon>
        <taxon>Pezizomycotina</taxon>
        <taxon>Sordariomycetes</taxon>
        <taxon>Hypocreomycetidae</taxon>
        <taxon>Hypocreales</taxon>
        <taxon>Stachybotryaceae</taxon>
        <taxon>Stachybotrys</taxon>
    </lineage>
</organism>
<dbReference type="InterPro" id="IPR036259">
    <property type="entry name" value="MFS_trans_sf"/>
</dbReference>
<feature type="transmembrane region" description="Helical" evidence="6">
    <location>
        <begin position="352"/>
        <end position="370"/>
    </location>
</feature>
<dbReference type="Proteomes" id="UP000813444">
    <property type="component" value="Unassembled WGS sequence"/>
</dbReference>
<evidence type="ECO:0000313" key="7">
    <source>
        <dbReference type="EMBL" id="KAH7321266.1"/>
    </source>
</evidence>
<evidence type="ECO:0000256" key="2">
    <source>
        <dbReference type="ARBA" id="ARBA00022475"/>
    </source>
</evidence>
<keyword evidence="4 6" id="KW-1133">Transmembrane helix</keyword>
<feature type="transmembrane region" description="Helical" evidence="6">
    <location>
        <begin position="420"/>
        <end position="447"/>
    </location>
</feature>
<evidence type="ECO:0000256" key="5">
    <source>
        <dbReference type="ARBA" id="ARBA00023136"/>
    </source>
</evidence>
<evidence type="ECO:0000256" key="3">
    <source>
        <dbReference type="ARBA" id="ARBA00022692"/>
    </source>
</evidence>
<feature type="transmembrane region" description="Helical" evidence="6">
    <location>
        <begin position="382"/>
        <end position="408"/>
    </location>
</feature>
<comment type="subcellular location">
    <subcellularLocation>
        <location evidence="1">Cell membrane</location>
        <topology evidence="1">Multi-pass membrane protein</topology>
    </subcellularLocation>
</comment>
<dbReference type="PANTHER" id="PTHR23513">
    <property type="entry name" value="INTEGRAL MEMBRANE EFFLUX PROTEIN-RELATED"/>
    <property type="match status" value="1"/>
</dbReference>
<dbReference type="GO" id="GO:0005886">
    <property type="term" value="C:plasma membrane"/>
    <property type="evidence" value="ECO:0007669"/>
    <property type="project" value="UniProtKB-SubCell"/>
</dbReference>
<feature type="transmembrane region" description="Helical" evidence="6">
    <location>
        <begin position="260"/>
        <end position="280"/>
    </location>
</feature>
<feature type="transmembrane region" description="Helical" evidence="6">
    <location>
        <begin position="147"/>
        <end position="169"/>
    </location>
</feature>
<keyword evidence="3 6" id="KW-0812">Transmembrane</keyword>
<proteinExistence type="predicted"/>
<dbReference type="PANTHER" id="PTHR23513:SF6">
    <property type="entry name" value="MAJOR FACILITATOR SUPERFAMILY ASSOCIATED DOMAIN-CONTAINING PROTEIN"/>
    <property type="match status" value="1"/>
</dbReference>